<evidence type="ECO:0000313" key="11">
    <source>
        <dbReference type="EMBL" id="KAF7233934.1"/>
    </source>
</evidence>
<dbReference type="OrthoDB" id="9998011at2759"/>
<dbReference type="Gene3D" id="2.60.40.1940">
    <property type="match status" value="1"/>
</dbReference>
<dbReference type="Gene3D" id="2.10.25.10">
    <property type="entry name" value="Laminin"/>
    <property type="match status" value="1"/>
</dbReference>
<dbReference type="InterPro" id="IPR014756">
    <property type="entry name" value="Ig_E-set"/>
</dbReference>
<dbReference type="InterPro" id="IPR001774">
    <property type="entry name" value="DSL"/>
</dbReference>
<name>A0A8S9YMX7_9TREM</name>
<dbReference type="PANTHER" id="PTHR11412">
    <property type="entry name" value="MACROGLOBULIN / COMPLEMENT"/>
    <property type="match status" value="1"/>
</dbReference>
<evidence type="ECO:0000256" key="1">
    <source>
        <dbReference type="ARBA" id="ARBA00010952"/>
    </source>
</evidence>
<dbReference type="InterPro" id="IPR011626">
    <property type="entry name" value="Alpha-macroglobulin_TED"/>
</dbReference>
<dbReference type="SMART" id="SM01419">
    <property type="entry name" value="Thiol-ester_cl"/>
    <property type="match status" value="1"/>
</dbReference>
<dbReference type="Gene3D" id="2.20.130.20">
    <property type="match status" value="1"/>
</dbReference>
<dbReference type="SUPFAM" id="SSF81296">
    <property type="entry name" value="E set domains"/>
    <property type="match status" value="1"/>
</dbReference>
<feature type="domain" description="EGF-like" evidence="9">
    <location>
        <begin position="667"/>
        <end position="678"/>
    </location>
</feature>
<dbReference type="PROSITE" id="PS00022">
    <property type="entry name" value="EGF_1"/>
    <property type="match status" value="2"/>
</dbReference>
<reference evidence="11" key="1">
    <citation type="submission" date="2019-07" db="EMBL/GenBank/DDBJ databases">
        <title>Annotation for the trematode Paragonimus miyazaki's.</title>
        <authorList>
            <person name="Choi Y.-J."/>
        </authorList>
    </citation>
    <scope>NUCLEOTIDE SEQUENCE</scope>
    <source>
        <strain evidence="11">Japan</strain>
    </source>
</reference>
<dbReference type="SMART" id="SM01361">
    <property type="entry name" value="A2M_recep"/>
    <property type="match status" value="1"/>
</dbReference>
<dbReference type="Gene3D" id="2.10.25.140">
    <property type="match status" value="1"/>
</dbReference>
<accession>A0A8S9YMX7</accession>
<dbReference type="SUPFAM" id="SSF49410">
    <property type="entry name" value="Alpha-macroglobulin receptor domain"/>
    <property type="match status" value="1"/>
</dbReference>
<dbReference type="Pfam" id="PF01414">
    <property type="entry name" value="DSL"/>
    <property type="match status" value="1"/>
</dbReference>
<dbReference type="Pfam" id="PF00207">
    <property type="entry name" value="A2M"/>
    <property type="match status" value="1"/>
</dbReference>
<dbReference type="InterPro" id="IPR019742">
    <property type="entry name" value="MacrogloblnA2_CS"/>
</dbReference>
<dbReference type="SMART" id="SM01360">
    <property type="entry name" value="A2M"/>
    <property type="match status" value="1"/>
</dbReference>
<dbReference type="InterPro" id="IPR001599">
    <property type="entry name" value="Macroglobln_a2"/>
</dbReference>
<dbReference type="SUPFAM" id="SSF48239">
    <property type="entry name" value="Terpenoid cyclases/Protein prenyltransferases"/>
    <property type="match status" value="1"/>
</dbReference>
<dbReference type="InterPro" id="IPR013783">
    <property type="entry name" value="Ig-like_fold"/>
</dbReference>
<evidence type="ECO:0000256" key="4">
    <source>
        <dbReference type="ARBA" id="ARBA00022690"/>
    </source>
</evidence>
<dbReference type="InterPro" id="IPR036595">
    <property type="entry name" value="A-macroglobulin_rcpt-bd_sf"/>
</dbReference>
<keyword evidence="7" id="KW-1015">Disulfide bond</keyword>
<dbReference type="Gene3D" id="2.60.40.10">
    <property type="entry name" value="Immunoglobulins"/>
    <property type="match status" value="1"/>
</dbReference>
<keyword evidence="8" id="KW-0732">Signal</keyword>
<gene>
    <name evidence="11" type="ORF">EG68_12344</name>
</gene>
<sequence>MRKYHAILLNLLLALSWLNLLNAEYVKEIDVFVTTPSTLFVEHANTILVRTKRPTSVVKLTTSIQYGSSVLFEDAVDHKMYKLPDSWYGTDIQYRPSFVPVTETQIKIILNFSVALCTDYPACINADNTRHLSQTVDVARRNAIVLGETDKPIYRPGEIVRMRFLALKPQFTVPLNEPVTYPPRKPIITLDGNLSFVELTPADVDMLNGIAYEEISLVDSRDNRVKQWLRASPRLAANLSYQLLDDAPEGEWQARVHFSGKTEVLRFSVKHYVLPRFLIIIQPPNNLTFETKFAQFSVCAKYTTGQPMLGSVRAQLCVCEKSFGEKITLDERTLITEENVCPKNLVSFKPRPCIRLSELLRADGCAFFNTTTRSLELDNTDFPHWGKGLVCAEVEEEGTQSTVTRCEFGASVTRKKASIELTVPSVFKPGLPIMGSIALRGIEPIHLARSAVLTVKVTEERLFCWYPRSSLKDTYKFITFVKTDSNGLAQFSIPPINSARRIFVKATYVPGGPNNTFKEANHDSKTRSFLPFSSRTKEIEAYNFIRPWLSQGGSSLQLWPTNKPVVAKCPGAVTVNMLANTQLAKRAFYVQCTVRGRLLQRYIPAQLTGASELCRDRDDALGHYTCESVNSDRIVCLPGWTGDDCLQPVCAKGCHPRGGVCHQPNTCSCTDGCTGVNCQDCVKRTDCKHGRCVNGDDCVCDPGWMGFSCDTRMVNFLKTVNADSKTAETNESHKQIHGGLEESGESTKAVFPRRTLYERQITFSIDGDWGPEATVVVYFYKDDDDSEGVEVVPMVIELRNLDNCTNPATAMQAESVVSGIQFDRYHVSPGQEIQLSVRPADQTFTPVTSVITESEKIPDQVCFLRMSDISLDNFEQEKNLVDMASYINRIQHNQETIKWRSAVPDNVLETFRSAGLQLTTLTDIGIVRQTFQPCLARMYSTVVDGPMGLALSPLPMSAISSNAVTEENQLDSVPIQTMPRLRHFFPEVWLFDYAAVKQQPVQHGRSAYGVQTNLTVPDSITTWRASAFCTTKSNGLWIPPSKQLTVSMPFFIEITLPKQVIRGEILYLPISVHVIDDKIKLTEIDASKECFDIRVFTQVDEQDWVRVSISEFTGCACQGEKRTFQIGLLARRLGQLNVTVIAQATSGSVMCYSDTDDMLFEVKQEKHHMLQDMVRRSVRVVPEGVSQAVTIGDIICLRASEVNRTQTFPLVIPKNVIPGSLRVYWSYTDEVLGPALKNLNSLVQMPTGCGEQNMVLVAPNVYVLDYLKSSPSVNVRQTEKLIRDARTYIETGYHGQSKYRHEDGSYSAFGKSDGEGSTWLTAFVLRVFSKAYKVDSSVRIEWTTLFNETVAYLTQRQDSLGAGCFIEKGRVIHSAIQGGLSTETSVSKESLLTAYVLTALWGIGPILGRTLSSRLTTSVNDGLRCLTEAINPGSIISQMSTYELAQFAYTFSLIEPQSSNAVALLKELLNRRHTESSAGLTDAKNFWSARSNLSTKYARLAEAIDIETTSYAYLALAQSGLSISELFPVIRWLASHQNANGGFRSTQDTVLGLEAIADGAKRLGLDTVNITVNQLEVEAILEPMNYSIRDKVTSEKRRVVNQFAVPYMEPLQAQSSRWDISATLNSSRQCLAVQTILYYNVPDTDATDQAAFDLSISVAQPRAPPSKACTSAVVTICLRVSEQVSTQRDSGMLLIKVLMVSGWQPIEKEVFGLVGTGPRDSELVRMVEISDDGTLWLYFDGFTASEATTVGVYVENTRSAMVTAMDYYATERSVSRNYSLDECTSGWNKDTHVIRSRNLTSTYPSVDGTTELTAEQPSVCPTCEMTDDGNGSIVDELMTALCNGYNYIYVLQIHGGSDAAYNVTVSAVMKSNYTASWNATLHLTTDSVPCNCQSIKVGSQLLMFSPNGLDIYLGQPDLSIRSKHQNVLLLPASDLFPSIRLAFDRWLSNSVMHRETGASDETTLKTGTCSQIRTIYLFIQTKLL</sequence>
<keyword evidence="4" id="KW-0646">Protease inhibitor</keyword>
<dbReference type="Gene3D" id="2.60.40.1930">
    <property type="match status" value="1"/>
</dbReference>
<dbReference type="Gene3D" id="2.60.40.690">
    <property type="entry name" value="Alpha-macroglobulin, receptor-binding domain"/>
    <property type="match status" value="1"/>
</dbReference>
<evidence type="ECO:0000259" key="10">
    <source>
        <dbReference type="PROSITE" id="PS01186"/>
    </source>
</evidence>
<dbReference type="PROSITE" id="PS01186">
    <property type="entry name" value="EGF_2"/>
    <property type="match status" value="1"/>
</dbReference>
<keyword evidence="12" id="KW-1185">Reference proteome</keyword>
<proteinExistence type="inferred from homology"/>
<dbReference type="PROSITE" id="PS00477">
    <property type="entry name" value="ALPHA_2_MACROGLOBULIN"/>
    <property type="match status" value="1"/>
</dbReference>
<keyword evidence="2" id="KW-0217">Developmental protein</keyword>
<evidence type="ECO:0000256" key="8">
    <source>
        <dbReference type="SAM" id="SignalP"/>
    </source>
</evidence>
<dbReference type="Pfam" id="PF07678">
    <property type="entry name" value="TED_complement"/>
    <property type="match status" value="1"/>
</dbReference>
<comment type="similarity">
    <text evidence="1">Belongs to the protease inhibitor I39 (alpha-2-macroglobulin) family.</text>
</comment>
<keyword evidence="3" id="KW-0245">EGF-like domain</keyword>
<comment type="caution">
    <text evidence="11">The sequence shown here is derived from an EMBL/GenBank/DDBJ whole genome shotgun (WGS) entry which is preliminary data.</text>
</comment>
<dbReference type="InterPro" id="IPR009048">
    <property type="entry name" value="A-macroglobulin_rcpt-bd"/>
</dbReference>
<organism evidence="11 12">
    <name type="scientific">Paragonimus skrjabini miyazakii</name>
    <dbReference type="NCBI Taxonomy" id="59628"/>
    <lineage>
        <taxon>Eukaryota</taxon>
        <taxon>Metazoa</taxon>
        <taxon>Spiralia</taxon>
        <taxon>Lophotrochozoa</taxon>
        <taxon>Platyhelminthes</taxon>
        <taxon>Trematoda</taxon>
        <taxon>Digenea</taxon>
        <taxon>Plagiorchiida</taxon>
        <taxon>Troglotremata</taxon>
        <taxon>Troglotrematidae</taxon>
        <taxon>Paragonimus</taxon>
    </lineage>
</organism>
<dbReference type="InterPro" id="IPR050473">
    <property type="entry name" value="A2M/Complement_sys"/>
</dbReference>
<dbReference type="InterPro" id="IPR047565">
    <property type="entry name" value="Alpha-macroglob_thiol-ester_cl"/>
</dbReference>
<dbReference type="GO" id="GO:0005615">
    <property type="term" value="C:extracellular space"/>
    <property type="evidence" value="ECO:0007669"/>
    <property type="project" value="InterPro"/>
</dbReference>
<feature type="signal peptide" evidence="8">
    <location>
        <begin position="1"/>
        <end position="23"/>
    </location>
</feature>
<dbReference type="Gene3D" id="2.60.120.1540">
    <property type="match status" value="1"/>
</dbReference>
<evidence type="ECO:0000256" key="7">
    <source>
        <dbReference type="ARBA" id="ARBA00023157"/>
    </source>
</evidence>
<dbReference type="GO" id="GO:0016020">
    <property type="term" value="C:membrane"/>
    <property type="evidence" value="ECO:0007669"/>
    <property type="project" value="InterPro"/>
</dbReference>
<dbReference type="Proteomes" id="UP000822476">
    <property type="component" value="Unassembled WGS sequence"/>
</dbReference>
<dbReference type="Gene3D" id="1.50.10.20">
    <property type="match status" value="1"/>
</dbReference>
<evidence type="ECO:0000259" key="9">
    <source>
        <dbReference type="PROSITE" id="PS00022"/>
    </source>
</evidence>
<keyword evidence="6" id="KW-0722">Serine protease inhibitor</keyword>
<feature type="domain" description="EGF-like" evidence="9 10">
    <location>
        <begin position="698"/>
        <end position="709"/>
    </location>
</feature>
<dbReference type="InterPro" id="IPR000742">
    <property type="entry name" value="EGF"/>
</dbReference>
<dbReference type="InterPro" id="IPR008930">
    <property type="entry name" value="Terpenoid_cyclase/PrenylTrfase"/>
</dbReference>
<keyword evidence="5" id="KW-0677">Repeat</keyword>
<evidence type="ECO:0000313" key="12">
    <source>
        <dbReference type="Proteomes" id="UP000822476"/>
    </source>
</evidence>
<evidence type="ECO:0000256" key="6">
    <source>
        <dbReference type="ARBA" id="ARBA00022900"/>
    </source>
</evidence>
<evidence type="ECO:0000256" key="2">
    <source>
        <dbReference type="ARBA" id="ARBA00022473"/>
    </source>
</evidence>
<dbReference type="InterPro" id="IPR041555">
    <property type="entry name" value="MG3"/>
</dbReference>
<feature type="chain" id="PRO_5035831782" description="EGF-like domain-containing protein" evidence="8">
    <location>
        <begin position="24"/>
        <end position="1984"/>
    </location>
</feature>
<protein>
    <recommendedName>
        <fullName evidence="9 10">EGF-like domain-containing protein</fullName>
    </recommendedName>
</protein>
<dbReference type="GO" id="GO:0007154">
    <property type="term" value="P:cell communication"/>
    <property type="evidence" value="ECO:0007669"/>
    <property type="project" value="InterPro"/>
</dbReference>
<evidence type="ECO:0000256" key="3">
    <source>
        <dbReference type="ARBA" id="ARBA00022536"/>
    </source>
</evidence>
<dbReference type="Pfam" id="PF17791">
    <property type="entry name" value="MG3"/>
    <property type="match status" value="1"/>
</dbReference>
<dbReference type="PANTHER" id="PTHR11412:SF171">
    <property type="entry name" value="PREGNANCY ZONE PROTEIN-LIKE PROTEIN"/>
    <property type="match status" value="1"/>
</dbReference>
<dbReference type="SMART" id="SM00181">
    <property type="entry name" value="EGF"/>
    <property type="match status" value="2"/>
</dbReference>
<evidence type="ECO:0000256" key="5">
    <source>
        <dbReference type="ARBA" id="ARBA00022737"/>
    </source>
</evidence>
<dbReference type="GO" id="GO:0004867">
    <property type="term" value="F:serine-type endopeptidase inhibitor activity"/>
    <property type="evidence" value="ECO:0007669"/>
    <property type="project" value="UniProtKB-KW"/>
</dbReference>
<dbReference type="Pfam" id="PF07677">
    <property type="entry name" value="A2M_recep"/>
    <property type="match status" value="1"/>
</dbReference>
<dbReference type="EMBL" id="JTDE01015283">
    <property type="protein sequence ID" value="KAF7233934.1"/>
    <property type="molecule type" value="Genomic_DNA"/>
</dbReference>